<sequence>MILVYTEKVLVIHIQELVKKHNISLRELSRRADIDIARLSELSSGKRQRINIEYIERIAEALNIDDIREILTIEDK</sequence>
<dbReference type="SUPFAM" id="SSF47413">
    <property type="entry name" value="lambda repressor-like DNA-binding domains"/>
    <property type="match status" value="1"/>
</dbReference>
<proteinExistence type="predicted"/>
<dbReference type="InterPro" id="IPR001387">
    <property type="entry name" value="Cro/C1-type_HTH"/>
</dbReference>
<accession>A0A6G2FM30</accession>
<gene>
    <name evidence="2" type="ORF">EZ027_14535</name>
</gene>
<dbReference type="InterPro" id="IPR010982">
    <property type="entry name" value="Lambda_DNA-bd_dom_sf"/>
</dbReference>
<dbReference type="Pfam" id="PF13443">
    <property type="entry name" value="HTH_26"/>
    <property type="match status" value="1"/>
</dbReference>
<evidence type="ECO:0000313" key="2">
    <source>
        <dbReference type="EMBL" id="MUN75370.1"/>
    </source>
</evidence>
<organism evidence="2">
    <name type="scientific">Enterococcus casseliflavus</name>
    <name type="common">Enterococcus flavescens</name>
    <dbReference type="NCBI Taxonomy" id="37734"/>
    <lineage>
        <taxon>Bacteria</taxon>
        <taxon>Bacillati</taxon>
        <taxon>Bacillota</taxon>
        <taxon>Bacilli</taxon>
        <taxon>Lactobacillales</taxon>
        <taxon>Enterococcaceae</taxon>
        <taxon>Enterococcus</taxon>
    </lineage>
</organism>
<dbReference type="AlphaFoldDB" id="A0A6G2FM30"/>
<name>A0A6G2FM30_ENTCA</name>
<dbReference type="SMART" id="SM00530">
    <property type="entry name" value="HTH_XRE"/>
    <property type="match status" value="1"/>
</dbReference>
<dbReference type="Gene3D" id="1.10.260.40">
    <property type="entry name" value="lambda repressor-like DNA-binding domains"/>
    <property type="match status" value="1"/>
</dbReference>
<evidence type="ECO:0000259" key="1">
    <source>
        <dbReference type="PROSITE" id="PS50943"/>
    </source>
</evidence>
<comment type="caution">
    <text evidence="2">The sequence shown here is derived from an EMBL/GenBank/DDBJ whole genome shotgun (WGS) entry which is preliminary data.</text>
</comment>
<dbReference type="PROSITE" id="PS50943">
    <property type="entry name" value="HTH_CROC1"/>
    <property type="match status" value="1"/>
</dbReference>
<dbReference type="GO" id="GO:0003677">
    <property type="term" value="F:DNA binding"/>
    <property type="evidence" value="ECO:0007669"/>
    <property type="project" value="InterPro"/>
</dbReference>
<protein>
    <submittedName>
        <fullName evidence="2">Helix-turn-helix domain-containing protein</fullName>
    </submittedName>
</protein>
<feature type="domain" description="HTH cro/C1-type" evidence="1">
    <location>
        <begin position="14"/>
        <end position="70"/>
    </location>
</feature>
<reference evidence="2" key="1">
    <citation type="submission" date="2019-11" db="EMBL/GenBank/DDBJ databases">
        <title>Comparative Genomics of Multidrug-Resistant Enterococcus spp. isolated from Wastewater Treatment Plants.</title>
        <authorList>
            <person name="Sanderson H.A."/>
            <person name="Ortega-Polo R."/>
            <person name="Zaheer R."/>
            <person name="Goji N."/>
            <person name="Amoako K."/>
            <person name="Brown R.S."/>
            <person name="Majury A."/>
            <person name="Liss S.N."/>
            <person name="Mcallister T.A."/>
        </authorList>
    </citation>
    <scope>NUCLEOTIDE SEQUENCE</scope>
    <source>
        <strain evidence="2">B79</strain>
    </source>
</reference>
<dbReference type="CDD" id="cd00093">
    <property type="entry name" value="HTH_XRE"/>
    <property type="match status" value="1"/>
</dbReference>
<dbReference type="EMBL" id="WMHD01000027">
    <property type="protein sequence ID" value="MUN75370.1"/>
    <property type="molecule type" value="Genomic_DNA"/>
</dbReference>